<proteinExistence type="predicted"/>
<comment type="caution">
    <text evidence="1">The sequence shown here is derived from an EMBL/GenBank/DDBJ whole genome shotgun (WGS) entry which is preliminary data.</text>
</comment>
<reference evidence="1 2" key="1">
    <citation type="submission" date="2021-02" db="EMBL/GenBank/DDBJ databases">
        <title>Leishmania (Mundinia) enrietti genome sequencing and assembly.</title>
        <authorList>
            <person name="Almutairi H."/>
            <person name="Gatherer D."/>
        </authorList>
    </citation>
    <scope>NUCLEOTIDE SEQUENCE [LARGE SCALE GENOMIC DNA]</scope>
    <source>
        <strain evidence="1">CUR178</strain>
    </source>
</reference>
<protein>
    <submittedName>
        <fullName evidence="1">Uncharacterized protein</fullName>
    </submittedName>
</protein>
<dbReference type="RefSeq" id="XP_067689655.1">
    <property type="nucleotide sequence ID" value="XM_067833552.1"/>
</dbReference>
<accession>A0A836FUM5</accession>
<dbReference type="EMBL" id="JAFHKP010000033">
    <property type="protein sequence ID" value="KAG5469647.1"/>
    <property type="molecule type" value="Genomic_DNA"/>
</dbReference>
<organism evidence="1 2">
    <name type="scientific">Leishmania enriettii</name>
    <dbReference type="NCBI Taxonomy" id="5663"/>
    <lineage>
        <taxon>Eukaryota</taxon>
        <taxon>Discoba</taxon>
        <taxon>Euglenozoa</taxon>
        <taxon>Kinetoplastea</taxon>
        <taxon>Metakinetoplastina</taxon>
        <taxon>Trypanosomatida</taxon>
        <taxon>Trypanosomatidae</taxon>
        <taxon>Leishmaniinae</taxon>
        <taxon>Leishmania</taxon>
    </lineage>
</organism>
<dbReference type="GeneID" id="94169062"/>
<dbReference type="Proteomes" id="UP000674179">
    <property type="component" value="Chromosome 33"/>
</dbReference>
<dbReference type="OrthoDB" id="10314908at2759"/>
<evidence type="ECO:0000313" key="2">
    <source>
        <dbReference type="Proteomes" id="UP000674179"/>
    </source>
</evidence>
<sequence length="64" mass="7538">MHLYGVTPGAAGRRLTRREWGYSAYLEGYDWQLRSAKFRFTRFIGTSTQFGRLLYRLNGNSRVM</sequence>
<evidence type="ECO:0000313" key="1">
    <source>
        <dbReference type="EMBL" id="KAG5469647.1"/>
    </source>
</evidence>
<keyword evidence="2" id="KW-1185">Reference proteome</keyword>
<dbReference type="AlphaFoldDB" id="A0A836FUM5"/>
<gene>
    <name evidence="1" type="ORF">CUR178_01784</name>
</gene>
<name>A0A836FUM5_LEIEN</name>
<dbReference type="KEGG" id="lenr:94169062"/>